<protein>
    <submittedName>
        <fullName evidence="6">NADPH-dependent FMN reductase</fullName>
        <ecNumber evidence="6">1.5.1.38</ecNumber>
    </submittedName>
</protein>
<keyword evidence="7" id="KW-1185">Reference proteome</keyword>
<comment type="similarity">
    <text evidence="1">Belongs to the SsuE family.</text>
</comment>
<dbReference type="InterPro" id="IPR051814">
    <property type="entry name" value="NAD(P)H-dep_FMN_reductase"/>
</dbReference>
<sequence length="198" mass="20976">MAIVVALAGSPSAKSRSSGLLKRGIELLVESGVTVQQFSLTDFVAEDLIYGRFDSPAVQAFNNAVKHADGLLIASPVYKAAYSGGLKTLIDLLPEHGLAGKVALNLATGGSAAFTLSLDHALLPVLNSLKIKFQVGGVFATDRDVAWQVDGSFHVAPDTEERLRLAINSFVSYLPHPLSAELAPGRLVEQIRQGRISV</sequence>
<keyword evidence="4 6" id="KW-0560">Oxidoreductase</keyword>
<dbReference type="EC" id="1.5.1.38" evidence="6"/>
<evidence type="ECO:0000256" key="3">
    <source>
        <dbReference type="ARBA" id="ARBA00022643"/>
    </source>
</evidence>
<keyword evidence="2" id="KW-0285">Flavoprotein</keyword>
<dbReference type="Gene3D" id="3.40.50.360">
    <property type="match status" value="1"/>
</dbReference>
<evidence type="ECO:0000256" key="2">
    <source>
        <dbReference type="ARBA" id="ARBA00022630"/>
    </source>
</evidence>
<evidence type="ECO:0000313" key="6">
    <source>
        <dbReference type="EMBL" id="MEC5386170.1"/>
    </source>
</evidence>
<reference evidence="6 7" key="1">
    <citation type="submission" date="2024-01" db="EMBL/GenBank/DDBJ databases">
        <title>Uliginosibacterium soil sp. nov.</title>
        <authorList>
            <person name="Lv Y."/>
        </authorList>
    </citation>
    <scope>NUCLEOTIDE SEQUENCE [LARGE SCALE GENOMIC DNA]</scope>
    <source>
        <strain evidence="6 7">H3</strain>
    </source>
</reference>
<evidence type="ECO:0000256" key="4">
    <source>
        <dbReference type="ARBA" id="ARBA00023002"/>
    </source>
</evidence>
<evidence type="ECO:0000259" key="5">
    <source>
        <dbReference type="Pfam" id="PF03358"/>
    </source>
</evidence>
<gene>
    <name evidence="6" type="primary">ssuE</name>
    <name evidence="6" type="ORF">VVD49_10560</name>
</gene>
<proteinExistence type="inferred from homology"/>
<dbReference type="InterPro" id="IPR029039">
    <property type="entry name" value="Flavoprotein-like_sf"/>
</dbReference>
<dbReference type="Pfam" id="PF03358">
    <property type="entry name" value="FMN_red"/>
    <property type="match status" value="1"/>
</dbReference>
<dbReference type="Proteomes" id="UP001331561">
    <property type="component" value="Unassembled WGS sequence"/>
</dbReference>
<dbReference type="SUPFAM" id="SSF52218">
    <property type="entry name" value="Flavoproteins"/>
    <property type="match status" value="1"/>
</dbReference>
<dbReference type="GO" id="GO:0052873">
    <property type="term" value="F:FMN reductase (NADPH) activity"/>
    <property type="evidence" value="ECO:0007669"/>
    <property type="project" value="UniProtKB-EC"/>
</dbReference>
<organism evidence="6 7">
    <name type="scientific">Uliginosibacterium silvisoli</name>
    <dbReference type="NCBI Taxonomy" id="3114758"/>
    <lineage>
        <taxon>Bacteria</taxon>
        <taxon>Pseudomonadati</taxon>
        <taxon>Pseudomonadota</taxon>
        <taxon>Betaproteobacteria</taxon>
        <taxon>Rhodocyclales</taxon>
        <taxon>Zoogloeaceae</taxon>
        <taxon>Uliginosibacterium</taxon>
    </lineage>
</organism>
<comment type="caution">
    <text evidence="6">The sequence shown here is derived from an EMBL/GenBank/DDBJ whole genome shotgun (WGS) entry which is preliminary data.</text>
</comment>
<name>A0ABU6K3A8_9RHOO</name>
<dbReference type="EMBL" id="JAYXHS010000002">
    <property type="protein sequence ID" value="MEC5386170.1"/>
    <property type="molecule type" value="Genomic_DNA"/>
</dbReference>
<accession>A0ABU6K3A8</accession>
<dbReference type="PANTHER" id="PTHR43408">
    <property type="entry name" value="FMN REDUCTASE (NADPH)"/>
    <property type="match status" value="1"/>
</dbReference>
<dbReference type="InterPro" id="IPR020048">
    <property type="entry name" value="NADPH-dep_FMN_reduc_SsuE"/>
</dbReference>
<dbReference type="NCBIfam" id="TIGR03567">
    <property type="entry name" value="FMN_reduc_SsuE"/>
    <property type="match status" value="1"/>
</dbReference>
<dbReference type="PANTHER" id="PTHR43408:SF1">
    <property type="entry name" value="FMN REDUCTASE (NADPH)"/>
    <property type="match status" value="1"/>
</dbReference>
<keyword evidence="3" id="KW-0288">FMN</keyword>
<evidence type="ECO:0000256" key="1">
    <source>
        <dbReference type="ARBA" id="ARBA00005990"/>
    </source>
</evidence>
<evidence type="ECO:0000313" key="7">
    <source>
        <dbReference type="Proteomes" id="UP001331561"/>
    </source>
</evidence>
<dbReference type="RefSeq" id="WP_327599145.1">
    <property type="nucleotide sequence ID" value="NZ_JAYXHS010000002.1"/>
</dbReference>
<dbReference type="InterPro" id="IPR005025">
    <property type="entry name" value="FMN_Rdtase-like_dom"/>
</dbReference>
<feature type="domain" description="NADPH-dependent FMN reductase-like" evidence="5">
    <location>
        <begin position="4"/>
        <end position="143"/>
    </location>
</feature>